<name>R4XH80_TAPDE</name>
<organism evidence="2 3">
    <name type="scientific">Taphrina deformans (strain PYCC 5710 / ATCC 11124 / CBS 356.35 / IMI 108563 / JCM 9778 / NBRC 8474)</name>
    <name type="common">Peach leaf curl fungus</name>
    <name type="synonym">Lalaria deformans</name>
    <dbReference type="NCBI Taxonomy" id="1097556"/>
    <lineage>
        <taxon>Eukaryota</taxon>
        <taxon>Fungi</taxon>
        <taxon>Dikarya</taxon>
        <taxon>Ascomycota</taxon>
        <taxon>Taphrinomycotina</taxon>
        <taxon>Taphrinomycetes</taxon>
        <taxon>Taphrinales</taxon>
        <taxon>Taphrinaceae</taxon>
        <taxon>Taphrina</taxon>
    </lineage>
</organism>
<dbReference type="SUPFAM" id="SSF81383">
    <property type="entry name" value="F-box domain"/>
    <property type="match status" value="1"/>
</dbReference>
<dbReference type="EMBL" id="CAHR02000098">
    <property type="protein sequence ID" value="CCG82751.1"/>
    <property type="molecule type" value="Genomic_DNA"/>
</dbReference>
<dbReference type="Pfam" id="PF00646">
    <property type="entry name" value="F-box"/>
    <property type="match status" value="1"/>
</dbReference>
<keyword evidence="3" id="KW-1185">Reference proteome</keyword>
<dbReference type="InterPro" id="IPR001810">
    <property type="entry name" value="F-box_dom"/>
</dbReference>
<protein>
    <recommendedName>
        <fullName evidence="1">F-box domain-containing protein</fullName>
    </recommendedName>
</protein>
<dbReference type="VEuPathDB" id="FungiDB:TAPDE_002893"/>
<evidence type="ECO:0000313" key="3">
    <source>
        <dbReference type="Proteomes" id="UP000013776"/>
    </source>
</evidence>
<reference evidence="2 3" key="1">
    <citation type="journal article" date="2013" name="MBio">
        <title>Genome sequencing of the plant pathogen Taphrina deformans, the causal agent of peach leaf curl.</title>
        <authorList>
            <person name="Cisse O.H."/>
            <person name="Almeida J.M.G.C.F."/>
            <person name="Fonseca A."/>
            <person name="Kumar A.A."/>
            <person name="Salojaervi J."/>
            <person name="Overmyer K."/>
            <person name="Hauser P.M."/>
            <person name="Pagni M."/>
        </authorList>
    </citation>
    <scope>NUCLEOTIDE SEQUENCE [LARGE SCALE GENOMIC DNA]</scope>
    <source>
        <strain evidence="3">PYCC 5710 / ATCC 11124 / CBS 356.35 / IMI 108563 / JCM 9778 / NBRC 8474</strain>
    </source>
</reference>
<sequence>MTIPDLPLEIWEHVLEYCDNATQYTLRHTSKSWKHHIERRIIPAALAGGKYEVPDVSILLFNGFHQYRNNQRLVFAGTLQDIYHPYKESTEDYALFKLVDPLRYFKLNRMEDIEDLFLVRTCTDVVMEDCELREAVVIRKQQLRKEGLIGPDEQSFMLPYRLLWRSDWEVQVPVSTEPFVDGVAVSIYGMGTPDQTWSGTFSSGANLPY</sequence>
<proteinExistence type="predicted"/>
<dbReference type="Proteomes" id="UP000013776">
    <property type="component" value="Unassembled WGS sequence"/>
</dbReference>
<dbReference type="InterPro" id="IPR036047">
    <property type="entry name" value="F-box-like_dom_sf"/>
</dbReference>
<comment type="caution">
    <text evidence="2">The sequence shown here is derived from an EMBL/GenBank/DDBJ whole genome shotgun (WGS) entry which is preliminary data.</text>
</comment>
<dbReference type="CDD" id="cd09917">
    <property type="entry name" value="F-box_SF"/>
    <property type="match status" value="1"/>
</dbReference>
<feature type="domain" description="F-box" evidence="1">
    <location>
        <begin position="3"/>
        <end position="40"/>
    </location>
</feature>
<evidence type="ECO:0000313" key="2">
    <source>
        <dbReference type="EMBL" id="CCG82751.1"/>
    </source>
</evidence>
<accession>R4XH80</accession>
<dbReference type="AlphaFoldDB" id="R4XH80"/>
<evidence type="ECO:0000259" key="1">
    <source>
        <dbReference type="Pfam" id="PF00646"/>
    </source>
</evidence>
<gene>
    <name evidence="2" type="ORF">TAPDE_002893</name>
</gene>